<protein>
    <submittedName>
        <fullName evidence="1">Uncharacterized protein</fullName>
    </submittedName>
</protein>
<comment type="caution">
    <text evidence="1">The sequence shown here is derived from an EMBL/GenBank/DDBJ whole genome shotgun (WGS) entry which is preliminary data.</text>
</comment>
<dbReference type="Proteomes" id="UP001652445">
    <property type="component" value="Unassembled WGS sequence"/>
</dbReference>
<keyword evidence="2" id="KW-1185">Reference proteome</keyword>
<organism evidence="1 2">
    <name type="scientific">Paenibacillus baimaensis</name>
    <dbReference type="NCBI Taxonomy" id="2982185"/>
    <lineage>
        <taxon>Bacteria</taxon>
        <taxon>Bacillati</taxon>
        <taxon>Bacillota</taxon>
        <taxon>Bacilli</taxon>
        <taxon>Bacillales</taxon>
        <taxon>Paenibacillaceae</taxon>
        <taxon>Paenibacillus</taxon>
    </lineage>
</organism>
<gene>
    <name evidence="1" type="ORF">OB236_28355</name>
</gene>
<evidence type="ECO:0000313" key="1">
    <source>
        <dbReference type="EMBL" id="MCU6796040.1"/>
    </source>
</evidence>
<dbReference type="EMBL" id="JAOQIO010000097">
    <property type="protein sequence ID" value="MCU6796040.1"/>
    <property type="molecule type" value="Genomic_DNA"/>
</dbReference>
<accession>A0ABT2UN12</accession>
<proteinExistence type="predicted"/>
<reference evidence="1 2" key="1">
    <citation type="submission" date="2022-09" db="EMBL/GenBank/DDBJ databases">
        <authorList>
            <person name="Han X.L."/>
            <person name="Wang Q."/>
            <person name="Lu T."/>
        </authorList>
    </citation>
    <scope>NUCLEOTIDE SEQUENCE [LARGE SCALE GENOMIC DNA]</scope>
    <source>
        <strain evidence="1 2">WQ 127069</strain>
    </source>
</reference>
<evidence type="ECO:0000313" key="2">
    <source>
        <dbReference type="Proteomes" id="UP001652445"/>
    </source>
</evidence>
<sequence length="93" mass="10737">MNGHARKDTYSSPKPDACVKNPFTITKQGESWFAPVLDAANQYESYKGDYKYDWQSSIRHDDAAKTLFRATQSQYEKQIIAENLKRFQTLIPS</sequence>
<feature type="non-terminal residue" evidence="1">
    <location>
        <position position="93"/>
    </location>
</feature>
<name>A0ABT2UN12_9BACL</name>